<name>A0ABQ9H791_9NEOP</name>
<evidence type="ECO:0000313" key="2">
    <source>
        <dbReference type="Proteomes" id="UP001159363"/>
    </source>
</evidence>
<dbReference type="InterPro" id="IPR036397">
    <property type="entry name" value="RNaseH_sf"/>
</dbReference>
<gene>
    <name evidence="1" type="ORF">PR048_016601</name>
</gene>
<dbReference type="EMBL" id="JARBHB010000006">
    <property type="protein sequence ID" value="KAJ8880138.1"/>
    <property type="molecule type" value="Genomic_DNA"/>
</dbReference>
<accession>A0ABQ9H791</accession>
<protein>
    <submittedName>
        <fullName evidence="1">Uncharacterized protein</fullName>
    </submittedName>
</protein>
<dbReference type="PANTHER" id="PTHR47326:SF1">
    <property type="entry name" value="HTH PSQ-TYPE DOMAIN-CONTAINING PROTEIN"/>
    <property type="match status" value="1"/>
</dbReference>
<sequence>MVIQSTDPVHFLITVWMHLDVFPSRWIGRGGPVAWPARSPDLNTLNFYLRVHLKGVVHTEPIPDVQTLEQHACCL</sequence>
<dbReference type="Gene3D" id="3.30.420.10">
    <property type="entry name" value="Ribonuclease H-like superfamily/Ribonuclease H"/>
    <property type="match status" value="1"/>
</dbReference>
<keyword evidence="2" id="KW-1185">Reference proteome</keyword>
<dbReference type="PANTHER" id="PTHR47326">
    <property type="entry name" value="TRANSPOSABLE ELEMENT TC3 TRANSPOSASE-LIKE PROTEIN"/>
    <property type="match status" value="1"/>
</dbReference>
<organism evidence="1 2">
    <name type="scientific">Dryococelus australis</name>
    <dbReference type="NCBI Taxonomy" id="614101"/>
    <lineage>
        <taxon>Eukaryota</taxon>
        <taxon>Metazoa</taxon>
        <taxon>Ecdysozoa</taxon>
        <taxon>Arthropoda</taxon>
        <taxon>Hexapoda</taxon>
        <taxon>Insecta</taxon>
        <taxon>Pterygota</taxon>
        <taxon>Neoptera</taxon>
        <taxon>Polyneoptera</taxon>
        <taxon>Phasmatodea</taxon>
        <taxon>Verophasmatodea</taxon>
        <taxon>Anareolatae</taxon>
        <taxon>Phasmatidae</taxon>
        <taxon>Eurycanthinae</taxon>
        <taxon>Dryococelus</taxon>
    </lineage>
</organism>
<reference evidence="1 2" key="1">
    <citation type="submission" date="2023-02" db="EMBL/GenBank/DDBJ databases">
        <title>LHISI_Scaffold_Assembly.</title>
        <authorList>
            <person name="Stuart O.P."/>
            <person name="Cleave R."/>
            <person name="Magrath M.J.L."/>
            <person name="Mikheyev A.S."/>
        </authorList>
    </citation>
    <scope>NUCLEOTIDE SEQUENCE [LARGE SCALE GENOMIC DNA]</scope>
    <source>
        <strain evidence="1">Daus_M_001</strain>
        <tissue evidence="1">Leg muscle</tissue>
    </source>
</reference>
<evidence type="ECO:0000313" key="1">
    <source>
        <dbReference type="EMBL" id="KAJ8880138.1"/>
    </source>
</evidence>
<proteinExistence type="predicted"/>
<dbReference type="Proteomes" id="UP001159363">
    <property type="component" value="Chromosome 5"/>
</dbReference>
<comment type="caution">
    <text evidence="1">The sequence shown here is derived from an EMBL/GenBank/DDBJ whole genome shotgun (WGS) entry which is preliminary data.</text>
</comment>